<sequence>MEESQLIFDYKDNVVDALEATISSDRFATYLKPAGFDKRYAIQLYVWNSRLSEALHLPLQTAEVTLRNSVNERLCYLYGAEWPTSERFRSVLGEESGANLDRVRGRIVKAKYAPVTGRIVAGLSFDFWASLFKGKYDRPIWQTGLHATFPLLPAGTRRGDVADLVNRIRWLRNRVAHYEPIFKEDLSYLHTIIIRLISFRCSHTADWVRHHSILPVVMRSRPTPLQRESALVSGK</sequence>
<organism evidence="1 2">
    <name type="scientific">Azospirillum oryzae</name>
    <dbReference type="NCBI Taxonomy" id="286727"/>
    <lineage>
        <taxon>Bacteria</taxon>
        <taxon>Pseudomonadati</taxon>
        <taxon>Pseudomonadota</taxon>
        <taxon>Alphaproteobacteria</taxon>
        <taxon>Rhodospirillales</taxon>
        <taxon>Azospirillaceae</taxon>
        <taxon>Azospirillum</taxon>
    </lineage>
</organism>
<evidence type="ECO:0008006" key="3">
    <source>
        <dbReference type="Google" id="ProtNLM"/>
    </source>
</evidence>
<dbReference type="EMBL" id="FXAK01000008">
    <property type="protein sequence ID" value="SMF86547.1"/>
    <property type="molecule type" value="Genomic_DNA"/>
</dbReference>
<dbReference type="STRING" id="286727.SAMN02982917_5993"/>
<proteinExistence type="predicted"/>
<dbReference type="Proteomes" id="UP000192936">
    <property type="component" value="Unassembled WGS sequence"/>
</dbReference>
<evidence type="ECO:0000313" key="2">
    <source>
        <dbReference type="Proteomes" id="UP000192936"/>
    </source>
</evidence>
<evidence type="ECO:0000313" key="1">
    <source>
        <dbReference type="EMBL" id="SMF86547.1"/>
    </source>
</evidence>
<dbReference type="AlphaFoldDB" id="A0A1X7HGY8"/>
<name>A0A1X7HGY8_9PROT</name>
<protein>
    <recommendedName>
        <fullName evidence="3">Abi-like protein</fullName>
    </recommendedName>
</protein>
<dbReference type="RefSeq" id="WP_208621267.1">
    <property type="nucleotide sequence ID" value="NZ_FXAK01000008.1"/>
</dbReference>
<reference evidence="1 2" key="1">
    <citation type="submission" date="2017-04" db="EMBL/GenBank/DDBJ databases">
        <authorList>
            <person name="Afonso C.L."/>
            <person name="Miller P.J."/>
            <person name="Scott M.A."/>
            <person name="Spackman E."/>
            <person name="Goraichik I."/>
            <person name="Dimitrov K.M."/>
            <person name="Suarez D.L."/>
            <person name="Swayne D.E."/>
        </authorList>
    </citation>
    <scope>NUCLEOTIDE SEQUENCE [LARGE SCALE GENOMIC DNA]</scope>
    <source>
        <strain evidence="1 2">A2P</strain>
    </source>
</reference>
<gene>
    <name evidence="1" type="ORF">SAMN02982917_5993</name>
</gene>
<accession>A0A1X7HGY8</accession>